<feature type="domain" description="NACHT" evidence="3">
    <location>
        <begin position="366"/>
        <end position="514"/>
    </location>
</feature>
<dbReference type="PANTHER" id="PTHR10039">
    <property type="entry name" value="AMELOGENIN"/>
    <property type="match status" value="1"/>
</dbReference>
<feature type="compositionally biased region" description="Polar residues" evidence="2">
    <location>
        <begin position="82"/>
        <end position="92"/>
    </location>
</feature>
<evidence type="ECO:0000313" key="4">
    <source>
        <dbReference type="EMBL" id="RSM11828.1"/>
    </source>
</evidence>
<evidence type="ECO:0000256" key="2">
    <source>
        <dbReference type="SAM" id="MobiDB-lite"/>
    </source>
</evidence>
<feature type="region of interest" description="Disordered" evidence="2">
    <location>
        <begin position="24"/>
        <end position="94"/>
    </location>
</feature>
<evidence type="ECO:0000256" key="1">
    <source>
        <dbReference type="ARBA" id="ARBA00022737"/>
    </source>
</evidence>
<evidence type="ECO:0000259" key="3">
    <source>
        <dbReference type="PROSITE" id="PS50837"/>
    </source>
</evidence>
<keyword evidence="5" id="KW-1185">Reference proteome</keyword>
<evidence type="ECO:0000313" key="5">
    <source>
        <dbReference type="Proteomes" id="UP000288429"/>
    </source>
</evidence>
<dbReference type="AlphaFoldDB" id="A0A428UC25"/>
<reference evidence="4 5" key="1">
    <citation type="submission" date="2017-06" db="EMBL/GenBank/DDBJ databases">
        <title>Cmopartive genomic analysis of Ambrosia Fusariam Clade fungi.</title>
        <authorList>
            <person name="Stajich J.E."/>
            <person name="Carrillo J."/>
            <person name="Kijimoto T."/>
            <person name="Eskalen A."/>
            <person name="O'Donnell K."/>
            <person name="Kasson M."/>
        </authorList>
    </citation>
    <scope>NUCLEOTIDE SEQUENCE [LARGE SCALE GENOMIC DNA]</scope>
    <source>
        <strain evidence="4 5">NRRL 20438</strain>
    </source>
</reference>
<feature type="compositionally biased region" description="Basic residues" evidence="2">
    <location>
        <begin position="24"/>
        <end position="33"/>
    </location>
</feature>
<keyword evidence="1" id="KW-0677">Repeat</keyword>
<accession>A0A428UC25</accession>
<dbReference type="Proteomes" id="UP000288429">
    <property type="component" value="Unassembled WGS sequence"/>
</dbReference>
<dbReference type="InterPro" id="IPR007111">
    <property type="entry name" value="NACHT_NTPase"/>
</dbReference>
<comment type="caution">
    <text evidence="4">The sequence shown here is derived from an EMBL/GenBank/DDBJ whole genome shotgun (WGS) entry which is preliminary data.</text>
</comment>
<dbReference type="Pfam" id="PF24883">
    <property type="entry name" value="NPHP3_N"/>
    <property type="match status" value="1"/>
</dbReference>
<dbReference type="PANTHER" id="PTHR10039:SF10">
    <property type="entry name" value="NACHT DOMAIN-CONTAINING PROTEIN"/>
    <property type="match status" value="1"/>
</dbReference>
<proteinExistence type="predicted"/>
<dbReference type="InterPro" id="IPR027417">
    <property type="entry name" value="P-loop_NTPase"/>
</dbReference>
<feature type="compositionally biased region" description="Polar residues" evidence="2">
    <location>
        <begin position="35"/>
        <end position="49"/>
    </location>
</feature>
<sequence>MSSPTRDDGFRHWWRVRLKHIRLKSRSPSRRSGNKQETLETQNSDSQPSAAGLLLSTQTDDAVPDTDPDPEGAQARTDETSHQVNPNQTHIPNPSIHVELVDNVSPDLWSAAYREAVESLGKDIDIAILKGRNVAELFRQLGEINDEATQESAFLKGVRFLESIQVPLGKFKMALDLATPLTSLDPAVSTVFGMVRGVTAVAITLSTADEDFAKQIAAMLEQIAYIDDCDTLGQKVDKKDIHKALVLVYKKLLEFYSAAYEILSRRGASVIVGLILDNSDLPEIVQDFLRQADTLRKLVQKATLEIVEDIKTMLYDQEIGRWLGSSAMRQQSQYHAYLQDLRAAEACEFLVRYRNFINWYSASNSQHLALLGEMGSGKTVAMGFLVDELRRRSEKQIPQDKVCFYYCQNGGPDQAVQILSCLILSLLEQLPGLKKRFYGWYKQAQASGNFEPATDTKKLREFLQRLLEAIDRQVFFVIDGLDECDRTSRGVILKCLGILSQKISRLKVLLSFRPHDEILGQAEGMPQLQLGCAFSRDSVIVRKAVETHLSCLPKDVEALVIEKVSQLAKGNAIWTKMVIELIQTRGIMAIGPMRLFLDQVPVPTQLSALYTMLLSRCTSNEPENEHLARKALAILAIARRPLSILELAWAVAMGTAPPEVTTVAALSDWVDHQRLISLIHPFIARLNFGDLKKRQVRLIHQSVRAFVIEQVADQPQTQASSASTDRVTLNRRTESLEGLLLEICINYLQLDEIGTTAIFPEEQVAMEALPRDVDLFNDDDLQPNDALNCSWEDLEHGMARYDPADRGFGEFFVYASCHWIHHFGAVTNSSLPSLASIESLCQAGSTRLDNWVQQNCRPDCAIQPRFEFDSSLYDPLSITSLYGSEAMLRGILEKSEFGKDKFLPNPLIGAATQILQWGDFPRLKILLESKHGHQLHNLDFFRLIIKRWSAFATQFKDWDQVFDHVDYVLDISVREQWAGKLLSLAAGAGCMPIVRRLVMRAQQNTELKEQLMRELSCDELRQNALRAAVQGGDLDLISFGK</sequence>
<name>A0A428UC25_9HYPO</name>
<dbReference type="Gene3D" id="3.40.50.300">
    <property type="entry name" value="P-loop containing nucleotide triphosphate hydrolases"/>
    <property type="match status" value="1"/>
</dbReference>
<protein>
    <recommendedName>
        <fullName evidence="3">NACHT domain-containing protein</fullName>
    </recommendedName>
</protein>
<dbReference type="InterPro" id="IPR056884">
    <property type="entry name" value="NPHP3-like_N"/>
</dbReference>
<organism evidence="4 5">
    <name type="scientific">Fusarium ambrosium</name>
    <dbReference type="NCBI Taxonomy" id="131363"/>
    <lineage>
        <taxon>Eukaryota</taxon>
        <taxon>Fungi</taxon>
        <taxon>Dikarya</taxon>
        <taxon>Ascomycota</taxon>
        <taxon>Pezizomycotina</taxon>
        <taxon>Sordariomycetes</taxon>
        <taxon>Hypocreomycetidae</taxon>
        <taxon>Hypocreales</taxon>
        <taxon>Nectriaceae</taxon>
        <taxon>Fusarium</taxon>
        <taxon>Fusarium solani species complex</taxon>
    </lineage>
</organism>
<gene>
    <name evidence="4" type="ORF">CDV31_006596</name>
</gene>
<dbReference type="EMBL" id="NIZV01000075">
    <property type="protein sequence ID" value="RSM11828.1"/>
    <property type="molecule type" value="Genomic_DNA"/>
</dbReference>
<dbReference type="PROSITE" id="PS50837">
    <property type="entry name" value="NACHT"/>
    <property type="match status" value="1"/>
</dbReference>
<dbReference type="SUPFAM" id="SSF52540">
    <property type="entry name" value="P-loop containing nucleoside triphosphate hydrolases"/>
    <property type="match status" value="1"/>
</dbReference>